<dbReference type="Pfam" id="PF03006">
    <property type="entry name" value="HlyIII"/>
    <property type="match status" value="1"/>
</dbReference>
<sequence>MKRRGQTTMSSNAPATSETPLLPRPSASTLLSYDEVLKLDPWRADNHYILTGYRRTLNSYWLCFKSIFSVHNETVNIWTHLVGSAVALLSLAYALSFLSAEASQATGRRGWMAPFAGIPFPFPSADHPSVQWIDAAGFGIFFISAATCLGFSATFHALTCHSMKVAHQWNKCDYVGIVILISGTFVPCVRYGFFCDPHLRNLYITLIYVAAAFTAVTVLSPHARTPEYRRFRAWVFIALGASAVFPVAHGILRYGLEEASRAIALPWLALGGLLYIAGAVLYAERCPERFAPGRFDLFGTSHQIFHVMILFAAYAHWCAIAEGFRYWHEERLGVCAA</sequence>
<keyword evidence="3 8" id="KW-0812">Transmembrane</keyword>
<dbReference type="GO" id="GO:0038023">
    <property type="term" value="F:signaling receptor activity"/>
    <property type="evidence" value="ECO:0007669"/>
    <property type="project" value="TreeGrafter"/>
</dbReference>
<keyword evidence="4 8" id="KW-1133">Transmembrane helix</keyword>
<dbReference type="OrthoDB" id="529367at2759"/>
<dbReference type="GO" id="GO:0006882">
    <property type="term" value="P:intracellular zinc ion homeostasis"/>
    <property type="evidence" value="ECO:0007669"/>
    <property type="project" value="TreeGrafter"/>
</dbReference>
<feature type="transmembrane region" description="Helical" evidence="8">
    <location>
        <begin position="132"/>
        <end position="153"/>
    </location>
</feature>
<keyword evidence="6" id="KW-0479">Metal-binding</keyword>
<comment type="caution">
    <text evidence="9">The sequence shown here is derived from an EMBL/GenBank/DDBJ whole genome shotgun (WGS) entry which is preliminary data.</text>
</comment>
<evidence type="ECO:0000256" key="6">
    <source>
        <dbReference type="PIRSR" id="PIRSR604254-1"/>
    </source>
</evidence>
<feature type="compositionally biased region" description="Polar residues" evidence="7">
    <location>
        <begin position="1"/>
        <end position="19"/>
    </location>
</feature>
<comment type="subcellular location">
    <subcellularLocation>
        <location evidence="1">Membrane</location>
        <topology evidence="1">Multi-pass membrane protein</topology>
    </subcellularLocation>
</comment>
<feature type="transmembrane region" description="Helical" evidence="8">
    <location>
        <begin position="75"/>
        <end position="95"/>
    </location>
</feature>
<evidence type="ECO:0000313" key="9">
    <source>
        <dbReference type="EMBL" id="ORY73413.1"/>
    </source>
</evidence>
<dbReference type="InParanoid" id="A0A1Y2EPA1"/>
<name>A0A1Y2EPA1_9BASI</name>
<evidence type="ECO:0000313" key="10">
    <source>
        <dbReference type="Proteomes" id="UP000193467"/>
    </source>
</evidence>
<evidence type="ECO:0000256" key="3">
    <source>
        <dbReference type="ARBA" id="ARBA00022692"/>
    </source>
</evidence>
<feature type="binding site" evidence="6">
    <location>
        <position position="306"/>
    </location>
    <ligand>
        <name>Zn(2+)</name>
        <dbReference type="ChEBI" id="CHEBI:29105"/>
    </ligand>
</feature>
<organism evidence="9 10">
    <name type="scientific">Leucosporidium creatinivorum</name>
    <dbReference type="NCBI Taxonomy" id="106004"/>
    <lineage>
        <taxon>Eukaryota</taxon>
        <taxon>Fungi</taxon>
        <taxon>Dikarya</taxon>
        <taxon>Basidiomycota</taxon>
        <taxon>Pucciniomycotina</taxon>
        <taxon>Microbotryomycetes</taxon>
        <taxon>Leucosporidiales</taxon>
        <taxon>Leucosporidium</taxon>
    </lineage>
</organism>
<accession>A0A1Y2EPA1</accession>
<feature type="transmembrane region" description="Helical" evidence="8">
    <location>
        <begin position="264"/>
        <end position="283"/>
    </location>
</feature>
<evidence type="ECO:0000256" key="7">
    <source>
        <dbReference type="SAM" id="MobiDB-lite"/>
    </source>
</evidence>
<dbReference type="EMBL" id="MCGR01000046">
    <property type="protein sequence ID" value="ORY73413.1"/>
    <property type="molecule type" value="Genomic_DNA"/>
</dbReference>
<feature type="transmembrane region" description="Helical" evidence="8">
    <location>
        <begin position="174"/>
        <end position="194"/>
    </location>
</feature>
<dbReference type="Proteomes" id="UP000193467">
    <property type="component" value="Unassembled WGS sequence"/>
</dbReference>
<feature type="transmembrane region" description="Helical" evidence="8">
    <location>
        <begin position="231"/>
        <end position="252"/>
    </location>
</feature>
<dbReference type="AlphaFoldDB" id="A0A1Y2EPA1"/>
<evidence type="ECO:0000256" key="5">
    <source>
        <dbReference type="ARBA" id="ARBA00023136"/>
    </source>
</evidence>
<proteinExistence type="inferred from homology"/>
<feature type="region of interest" description="Disordered" evidence="7">
    <location>
        <begin position="1"/>
        <end position="23"/>
    </location>
</feature>
<keyword evidence="5 8" id="KW-0472">Membrane</keyword>
<evidence type="ECO:0000256" key="1">
    <source>
        <dbReference type="ARBA" id="ARBA00004141"/>
    </source>
</evidence>
<dbReference type="PANTHER" id="PTHR20855:SF52">
    <property type="entry name" value="ADIPONECTIN RECEPTOR PROTEIN"/>
    <property type="match status" value="1"/>
</dbReference>
<evidence type="ECO:0000256" key="4">
    <source>
        <dbReference type="ARBA" id="ARBA00022989"/>
    </source>
</evidence>
<dbReference type="GO" id="GO:0016020">
    <property type="term" value="C:membrane"/>
    <property type="evidence" value="ECO:0007669"/>
    <property type="project" value="UniProtKB-SubCell"/>
</dbReference>
<reference evidence="9 10" key="1">
    <citation type="submission" date="2016-07" db="EMBL/GenBank/DDBJ databases">
        <title>Pervasive Adenine N6-methylation of Active Genes in Fungi.</title>
        <authorList>
            <consortium name="DOE Joint Genome Institute"/>
            <person name="Mondo S.J."/>
            <person name="Dannebaum R.O."/>
            <person name="Kuo R.C."/>
            <person name="Labutti K."/>
            <person name="Haridas S."/>
            <person name="Kuo A."/>
            <person name="Salamov A."/>
            <person name="Ahrendt S.R."/>
            <person name="Lipzen A."/>
            <person name="Sullivan W."/>
            <person name="Andreopoulos W.B."/>
            <person name="Clum A."/>
            <person name="Lindquist E."/>
            <person name="Daum C."/>
            <person name="Ramamoorthy G.K."/>
            <person name="Gryganskyi A."/>
            <person name="Culley D."/>
            <person name="Magnuson J.K."/>
            <person name="James T.Y."/>
            <person name="O'Malley M.A."/>
            <person name="Stajich J.E."/>
            <person name="Spatafora J.W."/>
            <person name="Visel A."/>
            <person name="Grigoriev I.V."/>
        </authorList>
    </citation>
    <scope>NUCLEOTIDE SEQUENCE [LARGE SCALE GENOMIC DNA]</scope>
    <source>
        <strain evidence="9 10">62-1032</strain>
    </source>
</reference>
<feature type="transmembrane region" description="Helical" evidence="8">
    <location>
        <begin position="200"/>
        <end position="219"/>
    </location>
</feature>
<feature type="binding site" evidence="6">
    <location>
        <position position="302"/>
    </location>
    <ligand>
        <name>Zn(2+)</name>
        <dbReference type="ChEBI" id="CHEBI:29105"/>
    </ligand>
</feature>
<comment type="similarity">
    <text evidence="2">Belongs to the ADIPOR family.</text>
</comment>
<keyword evidence="6" id="KW-0862">Zinc</keyword>
<feature type="binding site" evidence="6">
    <location>
        <position position="156"/>
    </location>
    <ligand>
        <name>Zn(2+)</name>
        <dbReference type="ChEBI" id="CHEBI:29105"/>
    </ligand>
</feature>
<dbReference type="FunCoup" id="A0A1Y2EPA1">
    <property type="interactions" value="38"/>
</dbReference>
<dbReference type="PANTHER" id="PTHR20855">
    <property type="entry name" value="ADIPOR/PROGESTIN RECEPTOR-RELATED"/>
    <property type="match status" value="1"/>
</dbReference>
<feature type="transmembrane region" description="Helical" evidence="8">
    <location>
        <begin position="304"/>
        <end position="324"/>
    </location>
</feature>
<protein>
    <submittedName>
        <fullName evidence="9">Hemolysin-III related-domain-containing protein</fullName>
    </submittedName>
</protein>
<gene>
    <name evidence="9" type="ORF">BCR35DRAFT_281615</name>
</gene>
<dbReference type="InterPro" id="IPR004254">
    <property type="entry name" value="AdipoR/HlyIII-related"/>
</dbReference>
<evidence type="ECO:0000256" key="8">
    <source>
        <dbReference type="SAM" id="Phobius"/>
    </source>
</evidence>
<dbReference type="STRING" id="106004.A0A1Y2EPA1"/>
<dbReference type="GO" id="GO:0046872">
    <property type="term" value="F:metal ion binding"/>
    <property type="evidence" value="ECO:0007669"/>
    <property type="project" value="UniProtKB-KW"/>
</dbReference>
<evidence type="ECO:0000256" key="2">
    <source>
        <dbReference type="ARBA" id="ARBA00007018"/>
    </source>
</evidence>
<keyword evidence="10" id="KW-1185">Reference proteome</keyword>